<feature type="domain" description="Glycosyl transferase family 3" evidence="3">
    <location>
        <begin position="73"/>
        <end position="322"/>
    </location>
</feature>
<gene>
    <name evidence="2 5" type="primary">trpD</name>
    <name evidence="5" type="ORF">KUA55_09205</name>
</gene>
<dbReference type="InterPro" id="IPR000312">
    <property type="entry name" value="Glycosyl_Trfase_fam3"/>
</dbReference>
<comment type="function">
    <text evidence="2">Catalyzes the transfer of the phosphoribosyl group of 5-phosphorylribose-1-pyrophosphate (PRPP) to anthranilate to yield N-(5'-phosphoribosyl)-anthranilate (PRA).</text>
</comment>
<keyword evidence="2" id="KW-0479">Metal-binding</keyword>
<comment type="subunit">
    <text evidence="2">Homodimer.</text>
</comment>
<dbReference type="Pfam" id="PF02885">
    <property type="entry name" value="Glycos_trans_3N"/>
    <property type="match status" value="1"/>
</dbReference>
<dbReference type="PANTHER" id="PTHR43285:SF2">
    <property type="entry name" value="ANTHRANILATE PHOSPHORIBOSYLTRANSFERASE"/>
    <property type="match status" value="1"/>
</dbReference>
<protein>
    <recommendedName>
        <fullName evidence="2">Anthranilate phosphoribosyltransferase</fullName>
        <ecNumber evidence="2">2.4.2.18</ecNumber>
    </recommendedName>
</protein>
<evidence type="ECO:0000313" key="5">
    <source>
        <dbReference type="EMBL" id="MBV7390857.1"/>
    </source>
</evidence>
<dbReference type="HAMAP" id="MF_00211">
    <property type="entry name" value="TrpD"/>
    <property type="match status" value="1"/>
</dbReference>
<comment type="caution">
    <text evidence="2">Lacks conserved residue(s) required for the propagation of feature annotation.</text>
</comment>
<keyword evidence="2" id="KW-0460">Magnesium</keyword>
<feature type="binding site" evidence="2">
    <location>
        <position position="87"/>
    </location>
    <ligand>
        <name>5-phospho-alpha-D-ribose 1-diphosphate</name>
        <dbReference type="ChEBI" id="CHEBI:58017"/>
    </ligand>
</feature>
<dbReference type="RefSeq" id="WP_218325906.1">
    <property type="nucleotide sequence ID" value="NZ_JAHUZB010000003.1"/>
</dbReference>
<feature type="binding site" evidence="2">
    <location>
        <begin position="107"/>
        <end position="115"/>
    </location>
    <ligand>
        <name>5-phospho-alpha-D-ribose 1-diphosphate</name>
        <dbReference type="ChEBI" id="CHEBI:58017"/>
    </ligand>
</feature>
<keyword evidence="1 2" id="KW-0057">Aromatic amino acid biosynthesis</keyword>
<dbReference type="Proteomes" id="UP000774130">
    <property type="component" value="Unassembled WGS sequence"/>
</dbReference>
<feature type="binding site" evidence="2">
    <location>
        <position position="119"/>
    </location>
    <ligand>
        <name>5-phospho-alpha-D-ribose 1-diphosphate</name>
        <dbReference type="ChEBI" id="CHEBI:58017"/>
    </ligand>
</feature>
<evidence type="ECO:0000256" key="1">
    <source>
        <dbReference type="ARBA" id="ARBA00023141"/>
    </source>
</evidence>
<dbReference type="NCBIfam" id="TIGR01245">
    <property type="entry name" value="trpD"/>
    <property type="match status" value="1"/>
</dbReference>
<feature type="binding site" evidence="2">
    <location>
        <position position="110"/>
    </location>
    <ligand>
        <name>anthranilate</name>
        <dbReference type="ChEBI" id="CHEBI:16567"/>
        <label>1</label>
    </ligand>
</feature>
<keyword evidence="2 5" id="KW-0808">Transferase</keyword>
<feature type="binding site" evidence="2">
    <location>
        <position position="91"/>
    </location>
    <ligand>
        <name>Mg(2+)</name>
        <dbReference type="ChEBI" id="CHEBI:18420"/>
        <label>1</label>
    </ligand>
</feature>
<evidence type="ECO:0000313" key="6">
    <source>
        <dbReference type="Proteomes" id="UP000774130"/>
    </source>
</evidence>
<feature type="domain" description="Glycosyl transferase family 3 N-terminal" evidence="4">
    <location>
        <begin position="4"/>
        <end position="64"/>
    </location>
</feature>
<sequence>MQALFEKVYQQKNLSNQEMTLLATAIFKQQLNDNQISALLIALKLKGVTADELTGLAHVMQSRAIAVHQAPQGVMDNCGTGGDHSNSFNISTTAAFVLAAGGIPMAKHGNRSVSSRSGSADVLESLGVDLSASAEKIDFLLKEAGIAFLFAPAMHPAMKKVMQIRKDLATPTIFNLIGPIINPYPLEYQLLGTFAGDSLVETATTLGALGRKQAIVLQGASGMDEANLAGVTRYAFYQNNQVVEKELFPEAFGLQAAPLSAIVGGDALKNKEILLSVLQGEASPYLDTVILNAGIGFLAGAKVNDVASGIQLAQDIIKSGAAFDCLQYFITLQEVA</sequence>
<proteinExistence type="inferred from homology"/>
<dbReference type="GO" id="GO:0004048">
    <property type="term" value="F:anthranilate phosphoribosyltransferase activity"/>
    <property type="evidence" value="ECO:0007669"/>
    <property type="project" value="UniProtKB-EC"/>
</dbReference>
<comment type="catalytic activity">
    <reaction evidence="2">
        <text>N-(5-phospho-beta-D-ribosyl)anthranilate + diphosphate = 5-phospho-alpha-D-ribose 1-diphosphate + anthranilate</text>
        <dbReference type="Rhea" id="RHEA:11768"/>
        <dbReference type="ChEBI" id="CHEBI:16567"/>
        <dbReference type="ChEBI" id="CHEBI:18277"/>
        <dbReference type="ChEBI" id="CHEBI:33019"/>
        <dbReference type="ChEBI" id="CHEBI:58017"/>
        <dbReference type="EC" id="2.4.2.18"/>
    </reaction>
</comment>
<comment type="caution">
    <text evidence="5">The sequence shown here is derived from an EMBL/GenBank/DDBJ whole genome shotgun (WGS) entry which is preliminary data.</text>
</comment>
<comment type="similarity">
    <text evidence="2">Belongs to the anthranilate phosphoribosyltransferase family.</text>
</comment>
<evidence type="ECO:0000256" key="2">
    <source>
        <dbReference type="HAMAP-Rule" id="MF_00211"/>
    </source>
</evidence>
<dbReference type="Pfam" id="PF00591">
    <property type="entry name" value="Glycos_transf_3"/>
    <property type="match status" value="1"/>
</dbReference>
<feature type="binding site" evidence="2">
    <location>
        <position position="225"/>
    </location>
    <ligand>
        <name>Mg(2+)</name>
        <dbReference type="ChEBI" id="CHEBI:18420"/>
        <label>2</label>
    </ligand>
</feature>
<evidence type="ECO:0000259" key="4">
    <source>
        <dbReference type="Pfam" id="PF02885"/>
    </source>
</evidence>
<keyword evidence="2" id="KW-0822">Tryptophan biosynthesis</keyword>
<dbReference type="EC" id="2.4.2.18" evidence="2"/>
<evidence type="ECO:0000259" key="3">
    <source>
        <dbReference type="Pfam" id="PF00591"/>
    </source>
</evidence>
<accession>A0ABS6TD85</accession>
<feature type="binding site" evidence="2">
    <location>
        <position position="224"/>
    </location>
    <ligand>
        <name>Mg(2+)</name>
        <dbReference type="ChEBI" id="CHEBI:18420"/>
        <label>2</label>
    </ligand>
</feature>
<dbReference type="InterPro" id="IPR005940">
    <property type="entry name" value="Anthranilate_Pribosyl_Tfrase"/>
</dbReference>
<dbReference type="EMBL" id="JAHUZB010000003">
    <property type="protein sequence ID" value="MBV7390857.1"/>
    <property type="molecule type" value="Genomic_DNA"/>
</dbReference>
<feature type="binding site" evidence="2">
    <location>
        <begin position="82"/>
        <end position="83"/>
    </location>
    <ligand>
        <name>5-phospho-alpha-D-ribose 1-diphosphate</name>
        <dbReference type="ChEBI" id="CHEBI:58017"/>
    </ligand>
</feature>
<feature type="binding site" evidence="2">
    <location>
        <begin position="89"/>
        <end position="92"/>
    </location>
    <ligand>
        <name>5-phospho-alpha-D-ribose 1-diphosphate</name>
        <dbReference type="ChEBI" id="CHEBI:58017"/>
    </ligand>
</feature>
<keyword evidence="2 5" id="KW-0328">Glycosyltransferase</keyword>
<dbReference type="InterPro" id="IPR017459">
    <property type="entry name" value="Glycosyl_Trfase_fam3_N_dom"/>
</dbReference>
<reference evidence="5 6" key="1">
    <citation type="submission" date="2021-06" db="EMBL/GenBank/DDBJ databases">
        <title>Enterococcus alishanensis sp. nov., a novel lactic acid bacterium isolated from fresh coffee beans.</title>
        <authorList>
            <person name="Chen Y.-S."/>
        </authorList>
    </citation>
    <scope>NUCLEOTIDE SEQUENCE [LARGE SCALE GENOMIC DNA]</scope>
    <source>
        <strain evidence="5 6">ALS3</strain>
    </source>
</reference>
<keyword evidence="2" id="KW-0028">Amino-acid biosynthesis</keyword>
<name>A0ABS6TD85_9ENTE</name>
<dbReference type="PANTHER" id="PTHR43285">
    <property type="entry name" value="ANTHRANILATE PHOSPHORIBOSYLTRANSFERASE"/>
    <property type="match status" value="1"/>
</dbReference>
<comment type="cofactor">
    <cofactor evidence="2">
        <name>Mg(2+)</name>
        <dbReference type="ChEBI" id="CHEBI:18420"/>
    </cofactor>
    <text evidence="2">Binds 2 magnesium ions per monomer.</text>
</comment>
<keyword evidence="6" id="KW-1185">Reference proteome</keyword>
<organism evidence="5 6">
    <name type="scientific">Enterococcus alishanensis</name>
    <dbReference type="NCBI Taxonomy" id="1303817"/>
    <lineage>
        <taxon>Bacteria</taxon>
        <taxon>Bacillati</taxon>
        <taxon>Bacillota</taxon>
        <taxon>Bacilli</taxon>
        <taxon>Lactobacillales</taxon>
        <taxon>Enterococcaceae</taxon>
        <taxon>Enterococcus</taxon>
    </lineage>
</organism>
<feature type="binding site" evidence="2">
    <location>
        <position position="79"/>
    </location>
    <ligand>
        <name>anthranilate</name>
        <dbReference type="ChEBI" id="CHEBI:16567"/>
        <label>1</label>
    </ligand>
</feature>
<feature type="binding site" evidence="2">
    <location>
        <position position="225"/>
    </location>
    <ligand>
        <name>Mg(2+)</name>
        <dbReference type="ChEBI" id="CHEBI:18420"/>
        <label>1</label>
    </ligand>
</feature>
<feature type="binding site" evidence="2">
    <location>
        <position position="79"/>
    </location>
    <ligand>
        <name>5-phospho-alpha-D-ribose 1-diphosphate</name>
        <dbReference type="ChEBI" id="CHEBI:58017"/>
    </ligand>
</feature>
<feature type="binding site" evidence="2">
    <location>
        <position position="165"/>
    </location>
    <ligand>
        <name>anthranilate</name>
        <dbReference type="ChEBI" id="CHEBI:16567"/>
        <label>2</label>
    </ligand>
</feature>
<comment type="pathway">
    <text evidence="2">Amino-acid biosynthesis; L-tryptophan biosynthesis; L-tryptophan from chorismate: step 2/5.</text>
</comment>